<dbReference type="RefSeq" id="WP_080915972.1">
    <property type="nucleotide sequence ID" value="NZ_CP020472.1"/>
</dbReference>
<proteinExistence type="predicted"/>
<keyword evidence="2" id="KW-1185">Reference proteome</keyword>
<dbReference type="Gene3D" id="3.40.1730.10">
    <property type="entry name" value="pa0076 domain"/>
    <property type="match status" value="1"/>
</dbReference>
<dbReference type="EMBL" id="CP020472">
    <property type="protein sequence ID" value="ARD22749.1"/>
    <property type="molecule type" value="Genomic_DNA"/>
</dbReference>
<organism evidence="1 2">
    <name type="scientific">Shewanella japonica</name>
    <dbReference type="NCBI Taxonomy" id="93973"/>
    <lineage>
        <taxon>Bacteria</taxon>
        <taxon>Pseudomonadati</taxon>
        <taxon>Pseudomonadota</taxon>
        <taxon>Gammaproteobacteria</taxon>
        <taxon>Alteromonadales</taxon>
        <taxon>Shewanellaceae</taxon>
        <taxon>Shewanella</taxon>
    </lineage>
</organism>
<dbReference type="Pfam" id="PF09867">
    <property type="entry name" value="TagF_N"/>
    <property type="match status" value="1"/>
</dbReference>
<sequence length="223" mass="25185">MSVESLMRLGYCGKVPSKGDFLQENLDIDFFKNWNEWLQAVIAVSKEQSGNEWLDYYLTSPVWHFSLSAGVCCEQAVVGTLIPSVDNVGRHYPFTLAGFHQQAAVCGWHENEWSTQFEAQILQVLEDDINLETWLNDVSGQQYTVPVAALCSSQSESSDITKKAWVIQGSNAPHILSLLDQQYRKQFERYSIWWTEGSSEVEACMIITEGLPQISQFVSMLSG</sequence>
<reference evidence="1 2" key="1">
    <citation type="submission" date="2017-03" db="EMBL/GenBank/DDBJ databases">
        <title>Genome sequencing of Shewanella japonica KCTC 22435.</title>
        <authorList>
            <person name="Kim K.M."/>
        </authorList>
    </citation>
    <scope>NUCLEOTIDE SEQUENCE [LARGE SCALE GENOMIC DNA]</scope>
    <source>
        <strain evidence="1 2">KCTC 22435</strain>
    </source>
</reference>
<evidence type="ECO:0000313" key="2">
    <source>
        <dbReference type="Proteomes" id="UP000191820"/>
    </source>
</evidence>
<protein>
    <submittedName>
        <fullName evidence="1">Type VI secretion-associated protein</fullName>
    </submittedName>
</protein>
<accession>A0ABN4YHX5</accession>
<name>A0ABN4YHX5_9GAMM</name>
<evidence type="ECO:0000313" key="1">
    <source>
        <dbReference type="EMBL" id="ARD22749.1"/>
    </source>
</evidence>
<dbReference type="Proteomes" id="UP000191820">
    <property type="component" value="Chromosome"/>
</dbReference>
<dbReference type="PIRSF" id="PIRSF029287">
    <property type="entry name" value="UCP029287"/>
    <property type="match status" value="1"/>
</dbReference>
<dbReference type="NCBIfam" id="TIGR03373">
    <property type="entry name" value="VI_minor_4"/>
    <property type="match status" value="1"/>
</dbReference>
<gene>
    <name evidence="1" type="ORF">SJ2017_2459</name>
</gene>
<dbReference type="InterPro" id="IPR038225">
    <property type="entry name" value="TagF_sf"/>
</dbReference>
<dbReference type="InterPro" id="IPR017748">
    <property type="entry name" value="TagF"/>
</dbReference>